<protein>
    <recommendedName>
        <fullName evidence="3">Plasmodium RESA N-terminal domain-containing protein</fullName>
    </recommendedName>
</protein>
<evidence type="ECO:0000256" key="2">
    <source>
        <dbReference type="SAM" id="Phobius"/>
    </source>
</evidence>
<dbReference type="EMBL" id="FLQU01001176">
    <property type="protein sequence ID" value="SBS91804.1"/>
    <property type="molecule type" value="Genomic_DNA"/>
</dbReference>
<gene>
    <name evidence="5" type="ORF">POVCU1_050190</name>
    <name evidence="4" type="ORF">POVCU2_0070110</name>
</gene>
<feature type="transmembrane region" description="Helical" evidence="2">
    <location>
        <begin position="48"/>
        <end position="66"/>
    </location>
</feature>
<dbReference type="EMBL" id="FLQV01001090">
    <property type="protein sequence ID" value="SBS99019.1"/>
    <property type="molecule type" value="Genomic_DNA"/>
</dbReference>
<keyword evidence="2" id="KW-0812">Transmembrane</keyword>
<evidence type="ECO:0000313" key="5">
    <source>
        <dbReference type="EMBL" id="SBS99019.1"/>
    </source>
</evidence>
<dbReference type="Proteomes" id="UP000078546">
    <property type="component" value="Unassembled WGS sequence"/>
</dbReference>
<name>A0A1A8X192_PLAOA</name>
<dbReference type="AlphaFoldDB" id="A0A1A8X192"/>
<evidence type="ECO:0000313" key="4">
    <source>
        <dbReference type="EMBL" id="SBS91804.1"/>
    </source>
</evidence>
<organism evidence="5 6">
    <name type="scientific">Plasmodium ovale curtisi</name>
    <dbReference type="NCBI Taxonomy" id="864141"/>
    <lineage>
        <taxon>Eukaryota</taxon>
        <taxon>Sar</taxon>
        <taxon>Alveolata</taxon>
        <taxon>Apicomplexa</taxon>
        <taxon>Aconoidasida</taxon>
        <taxon>Haemosporida</taxon>
        <taxon>Plasmodiidae</taxon>
        <taxon>Plasmodium</taxon>
        <taxon>Plasmodium (Plasmodium)</taxon>
    </lineage>
</organism>
<feature type="region of interest" description="Disordered" evidence="1">
    <location>
        <begin position="158"/>
        <end position="177"/>
    </location>
</feature>
<evidence type="ECO:0000313" key="6">
    <source>
        <dbReference type="Proteomes" id="UP000078546"/>
    </source>
</evidence>
<evidence type="ECO:0000313" key="7">
    <source>
        <dbReference type="Proteomes" id="UP000078560"/>
    </source>
</evidence>
<dbReference type="Pfam" id="PF09687">
    <property type="entry name" value="PRESAN"/>
    <property type="match status" value="1"/>
</dbReference>
<dbReference type="Gene3D" id="6.10.280.180">
    <property type="entry name" value="Plasmodium RESA, N-terminal helical domain"/>
    <property type="match status" value="1"/>
</dbReference>
<sequence>MEYCNQQITIISPRNFSVKNEEKNGNEYCFVNPPDQGKGKSNKKRTKNILSSKVMNLLILAILFLSSQNGHHMHKDTVVTELQRNNKHSRKLGEPLYRRMQNNDRRYGGDDFELYSNSKKSKNKYENSNMEDLISISGGEYPSYDNVFTHNNKKEDAYGERYNEKNKNEVYMHDDRSYRAYNEKKKKNHEYDYGNHDDQIENSCEDKPKRKSRRRKNCFDNSYDSKGEDSEDDEYVNHCKYTDYHGFLTSTEITYMLKNLDKVVQIEDMLTIFNHVMSNEKEKFDDFQDHLIIYAIDAGKKYSVPNRPSTIEWLKTQICSTNSINDFKKKMEKSFYYLIKEGALSREYFIDFIKHVVEESSSLREYQENSLKQFLNYRLNKYSKKPRLTRF</sequence>
<dbReference type="Proteomes" id="UP000078560">
    <property type="component" value="Unassembled WGS sequence"/>
</dbReference>
<reference evidence="5" key="1">
    <citation type="submission" date="2016-05" db="EMBL/GenBank/DDBJ databases">
        <authorList>
            <person name="Lavstsen T."/>
            <person name="Jespersen J.S."/>
        </authorList>
    </citation>
    <scope>NUCLEOTIDE SEQUENCE [LARGE SCALE GENOMIC DNA]</scope>
</reference>
<dbReference type="InterPro" id="IPR044885">
    <property type="entry name" value="PRESA_N_sf"/>
</dbReference>
<dbReference type="InterPro" id="IPR006526">
    <property type="entry name" value="Export_prot_PHISTa/b/c"/>
</dbReference>
<dbReference type="NCBIfam" id="TIGR01639">
    <property type="entry name" value="P_fal_TIGR01639"/>
    <property type="match status" value="1"/>
</dbReference>
<reference evidence="6 7" key="2">
    <citation type="submission" date="2016-05" db="EMBL/GenBank/DDBJ databases">
        <authorList>
            <person name="Naeem Raeece"/>
        </authorList>
    </citation>
    <scope>NUCLEOTIDE SEQUENCE [LARGE SCALE GENOMIC DNA]</scope>
</reference>
<feature type="region of interest" description="Disordered" evidence="1">
    <location>
        <begin position="187"/>
        <end position="233"/>
    </location>
</feature>
<feature type="domain" description="Plasmodium RESA N-terminal" evidence="3">
    <location>
        <begin position="248"/>
        <end position="369"/>
    </location>
</feature>
<keyword evidence="2" id="KW-1133">Transmembrane helix</keyword>
<dbReference type="InterPro" id="IPR019111">
    <property type="entry name" value="PRESA_N"/>
</dbReference>
<evidence type="ECO:0000256" key="1">
    <source>
        <dbReference type="SAM" id="MobiDB-lite"/>
    </source>
</evidence>
<proteinExistence type="predicted"/>
<evidence type="ECO:0000259" key="3">
    <source>
        <dbReference type="Pfam" id="PF09687"/>
    </source>
</evidence>
<accession>A0A1A8X192</accession>
<keyword evidence="2" id="KW-0472">Membrane</keyword>
<feature type="compositionally biased region" description="Basic and acidic residues" evidence="1">
    <location>
        <begin position="187"/>
        <end position="208"/>
    </location>
</feature>